<dbReference type="RefSeq" id="WP_072742746.1">
    <property type="nucleotide sequence ID" value="NZ_FQXR01000002.1"/>
</dbReference>
<accession>A0A1M5SV55</accession>
<reference evidence="2 3" key="1">
    <citation type="submission" date="2016-11" db="EMBL/GenBank/DDBJ databases">
        <authorList>
            <person name="Jaros S."/>
            <person name="Januszkiewicz K."/>
            <person name="Wedrychowicz H."/>
        </authorList>
    </citation>
    <scope>NUCLEOTIDE SEQUENCE [LARGE SCALE GENOMIC DNA]</scope>
    <source>
        <strain evidence="2 3">DSM 13106</strain>
    </source>
</reference>
<sequence>MEILPNDFITRRTPDESILERKIEGAKETNKDEELMNVCKDFETIFIHMTMKEMRKTIPEDGFIEKSTATKIFEDMFDEQISNEVAKKGEGIGLAKMLYEQFKRQNVNY</sequence>
<keyword evidence="3" id="KW-1185">Reference proteome</keyword>
<evidence type="ECO:0000313" key="2">
    <source>
        <dbReference type="EMBL" id="SHH42404.1"/>
    </source>
</evidence>
<evidence type="ECO:0000259" key="1">
    <source>
        <dbReference type="Pfam" id="PF10135"/>
    </source>
</evidence>
<dbReference type="Proteomes" id="UP000184389">
    <property type="component" value="Unassembled WGS sequence"/>
</dbReference>
<evidence type="ECO:0000313" key="3">
    <source>
        <dbReference type="Proteomes" id="UP000184389"/>
    </source>
</evidence>
<proteinExistence type="predicted"/>
<dbReference type="Pfam" id="PF10135">
    <property type="entry name" value="Rod-binding"/>
    <property type="match status" value="1"/>
</dbReference>
<organism evidence="2 3">
    <name type="scientific">Sporanaerobacter acetigenes DSM 13106</name>
    <dbReference type="NCBI Taxonomy" id="1123281"/>
    <lineage>
        <taxon>Bacteria</taxon>
        <taxon>Bacillati</taxon>
        <taxon>Bacillota</taxon>
        <taxon>Tissierellia</taxon>
        <taxon>Tissierellales</taxon>
        <taxon>Sporanaerobacteraceae</taxon>
        <taxon>Sporanaerobacter</taxon>
    </lineage>
</organism>
<protein>
    <submittedName>
        <fullName evidence="2">Flagellar protein FlgJ</fullName>
    </submittedName>
</protein>
<dbReference type="AlphaFoldDB" id="A0A1M5SV55"/>
<feature type="domain" description="Flagellar protein FlgJ N-terminal" evidence="1">
    <location>
        <begin position="52"/>
        <end position="101"/>
    </location>
</feature>
<keyword evidence="2" id="KW-0969">Cilium</keyword>
<gene>
    <name evidence="2" type="ORF">SAMN02745180_00293</name>
</gene>
<dbReference type="STRING" id="1123281.SAMN02745180_00293"/>
<dbReference type="OrthoDB" id="9796740at2"/>
<name>A0A1M5SV55_9FIRM</name>
<dbReference type="InterPro" id="IPR019301">
    <property type="entry name" value="Flagellar_prot_FlgJ_N"/>
</dbReference>
<dbReference type="EMBL" id="FQXR01000002">
    <property type="protein sequence ID" value="SHH42404.1"/>
    <property type="molecule type" value="Genomic_DNA"/>
</dbReference>
<keyword evidence="2" id="KW-0282">Flagellum</keyword>
<keyword evidence="2" id="KW-0966">Cell projection</keyword>